<feature type="transmembrane region" description="Helical" evidence="1">
    <location>
        <begin position="626"/>
        <end position="644"/>
    </location>
</feature>
<feature type="transmembrane region" description="Helical" evidence="1">
    <location>
        <begin position="342"/>
        <end position="360"/>
    </location>
</feature>
<dbReference type="SUPFAM" id="SSF82866">
    <property type="entry name" value="Multidrug efflux transporter AcrB transmembrane domain"/>
    <property type="match status" value="2"/>
</dbReference>
<dbReference type="InterPro" id="IPR050545">
    <property type="entry name" value="Mycobact_MmpL"/>
</dbReference>
<dbReference type="EMBL" id="AFHS01000037">
    <property type="protein sequence ID" value="EGK09090.1"/>
    <property type="molecule type" value="Genomic_DNA"/>
</dbReference>
<evidence type="ECO:0000313" key="3">
    <source>
        <dbReference type="Proteomes" id="UP000004207"/>
    </source>
</evidence>
<dbReference type="GO" id="GO:0005886">
    <property type="term" value="C:plasma membrane"/>
    <property type="evidence" value="ECO:0007669"/>
    <property type="project" value="TreeGrafter"/>
</dbReference>
<organism evidence="2 3">
    <name type="scientific">Kingella kingae ATCC 23330</name>
    <dbReference type="NCBI Taxonomy" id="887327"/>
    <lineage>
        <taxon>Bacteria</taxon>
        <taxon>Pseudomonadati</taxon>
        <taxon>Pseudomonadota</taxon>
        <taxon>Betaproteobacteria</taxon>
        <taxon>Neisseriales</taxon>
        <taxon>Neisseriaceae</taxon>
        <taxon>Kingella</taxon>
    </lineage>
</organism>
<feature type="transmembrane region" description="Helical" evidence="1">
    <location>
        <begin position="651"/>
        <end position="670"/>
    </location>
</feature>
<sequence length="763" mass="83032">MGFLFMMTFFSRVYAVCCVLMAIWLGVQFAQHTPIQTQLTALLPQEQVSTIFHAADQFQEQQLNQQIILLVGANDSEKAFQAANEVAQTWQNSGYFAGIDGKIEPDLTQLQQSVRQLGAAILPAPQIQQLYDNPQQYFAERAEAAANPFAGSLLSLEQDWLGFSRFILEKQGNSQLRWHSEHAMLYTEAEGKTWVWLRARLPQTAPNVGLLDLWRSSKTQAQAQSYTLLATGGALFAADAKQNAERESSIMSAIGLTLTFALLLAVFRSWRVLWLALPLGVGVLSGLTASLLVFGEIHALTLVVGTSLVGVLVDFPLHWLASSLFAKQPALAWHGALTMRRLLPSFWISLLITVLGYLLLWFTPLPVLRQTAIFSAAALLGAFAATVLFLPILLRAYQAKTTLFSHGMTALAGAIQSHRWQYILAAIWLTCAAGVTQTQWQDDIRQWASMRPDLLAYAQQIAQISGMGAGQTVLITATSPDDLLQQSQQVEHALQQAHIAQVQSLNQWILPVAEQKRLKQRLAELAKQPALFAPLVDLGIPAEIVQAALNQAAQTPVQPLVSSLNAPQAEAFRSLYLGEIDGKWVGLARLSSVRGNVQAALPPSATLLDKRIHLNEQFTATRNQAAWLKIGSFVLAWGVLCWLFGARRGSLILAVPLLAVAGTVGILGWLNMAIGLFPMFGLLLASAIGVDYAVYVLNAPESLSARLAGITLAALTTEISFALLAWSSTPAVAAFGISVSVGVLLNWLGGVCLLRVYSGFHSN</sequence>
<dbReference type="HOGENOM" id="CLU_017576_0_1_4"/>
<dbReference type="PANTHER" id="PTHR33406">
    <property type="entry name" value="MEMBRANE PROTEIN MJ1562-RELATED"/>
    <property type="match status" value="1"/>
</dbReference>
<dbReference type="eggNOG" id="COG4258">
    <property type="taxonomic scope" value="Bacteria"/>
</dbReference>
<keyword evidence="1" id="KW-1133">Transmembrane helix</keyword>
<dbReference type="PANTHER" id="PTHR33406:SF13">
    <property type="entry name" value="MEMBRANE PROTEIN YDFJ"/>
    <property type="match status" value="1"/>
</dbReference>
<feature type="transmembrane region" description="Helical" evidence="1">
    <location>
        <begin position="300"/>
        <end position="321"/>
    </location>
</feature>
<evidence type="ECO:0000256" key="1">
    <source>
        <dbReference type="SAM" id="Phobius"/>
    </source>
</evidence>
<dbReference type="Proteomes" id="UP000004207">
    <property type="component" value="Unassembled WGS sequence"/>
</dbReference>
<evidence type="ECO:0008006" key="4">
    <source>
        <dbReference type="Google" id="ProtNLM"/>
    </source>
</evidence>
<feature type="transmembrane region" description="Helical" evidence="1">
    <location>
        <begin position="250"/>
        <end position="267"/>
    </location>
</feature>
<proteinExistence type="predicted"/>
<dbReference type="STRING" id="504.KKKWG1_1398"/>
<gene>
    <name evidence="2" type="ORF">HMPREF0476_1133</name>
</gene>
<reference evidence="2 3" key="1">
    <citation type="submission" date="2011-04" db="EMBL/GenBank/DDBJ databases">
        <authorList>
            <person name="Muzny D."/>
            <person name="Qin X."/>
            <person name="Deng J."/>
            <person name="Jiang H."/>
            <person name="Liu Y."/>
            <person name="Qu J."/>
            <person name="Song X.-Z."/>
            <person name="Zhang L."/>
            <person name="Thornton R."/>
            <person name="Coyle M."/>
            <person name="Francisco L."/>
            <person name="Jackson L."/>
            <person name="Javaid M."/>
            <person name="Korchina V."/>
            <person name="Kovar C."/>
            <person name="Mata R."/>
            <person name="Mathew T."/>
            <person name="Ngo R."/>
            <person name="Nguyen L."/>
            <person name="Nguyen N."/>
            <person name="Okwuonu G."/>
            <person name="Ongeri F."/>
            <person name="Pham C."/>
            <person name="Simmons D."/>
            <person name="Wilczek-Boney K."/>
            <person name="Hale W."/>
            <person name="Jakkamsetti A."/>
            <person name="Pham P."/>
            <person name="Ruth R."/>
            <person name="San Lucas F."/>
            <person name="Warren J."/>
            <person name="Zhang J."/>
            <person name="Zhao Z."/>
            <person name="Zhou C."/>
            <person name="Zhu D."/>
            <person name="Lee S."/>
            <person name="Bess C."/>
            <person name="Blankenburg K."/>
            <person name="Forbes L."/>
            <person name="Fu Q."/>
            <person name="Gubbala S."/>
            <person name="Hirani K."/>
            <person name="Jayaseelan J.C."/>
            <person name="Lara F."/>
            <person name="Munidasa M."/>
            <person name="Palculict T."/>
            <person name="Patil S."/>
            <person name="Pu L.-L."/>
            <person name="Saada N."/>
            <person name="Tang L."/>
            <person name="Weissenberger G."/>
            <person name="Zhu Y."/>
            <person name="Hemphill L."/>
            <person name="Shang Y."/>
            <person name="Youmans B."/>
            <person name="Ayvaz T."/>
            <person name="Ross M."/>
            <person name="Santibanez J."/>
            <person name="Aqrawi P."/>
            <person name="Gross S."/>
            <person name="Joshi V."/>
            <person name="Fowler G."/>
            <person name="Nazareth L."/>
            <person name="Reid J."/>
            <person name="Worley K."/>
            <person name="Petrosino J."/>
            <person name="Highlander S."/>
            <person name="Gibbs R."/>
        </authorList>
    </citation>
    <scope>NUCLEOTIDE SEQUENCE [LARGE SCALE GENOMIC DNA]</scope>
    <source>
        <strain evidence="2 3">ATCC 23330</strain>
    </source>
</reference>
<comment type="caution">
    <text evidence="2">The sequence shown here is derived from an EMBL/GenBank/DDBJ whole genome shotgun (WGS) entry which is preliminary data.</text>
</comment>
<keyword evidence="3" id="KW-1185">Reference proteome</keyword>
<protein>
    <recommendedName>
        <fullName evidence="4">Membrane transport protein MMPL domain-containing protein</fullName>
    </recommendedName>
</protein>
<evidence type="ECO:0000313" key="2">
    <source>
        <dbReference type="EMBL" id="EGK09090.1"/>
    </source>
</evidence>
<keyword evidence="1" id="KW-0472">Membrane</keyword>
<keyword evidence="1" id="KW-0812">Transmembrane</keyword>
<accession>F5S7F0</accession>
<feature type="transmembrane region" description="Helical" evidence="1">
    <location>
        <begin position="732"/>
        <end position="757"/>
    </location>
</feature>
<feature type="transmembrane region" description="Helical" evidence="1">
    <location>
        <begin position="676"/>
        <end position="695"/>
    </location>
</feature>
<feature type="transmembrane region" description="Helical" evidence="1">
    <location>
        <begin position="707"/>
        <end position="726"/>
    </location>
</feature>
<name>F5S7F0_KINKI</name>
<feature type="transmembrane region" description="Helical" evidence="1">
    <location>
        <begin position="274"/>
        <end position="294"/>
    </location>
</feature>
<dbReference type="AlphaFoldDB" id="F5S7F0"/>
<feature type="transmembrane region" description="Helical" evidence="1">
    <location>
        <begin position="372"/>
        <end position="394"/>
    </location>
</feature>
<dbReference type="Gene3D" id="1.20.1640.10">
    <property type="entry name" value="Multidrug efflux transporter AcrB transmembrane domain"/>
    <property type="match status" value="2"/>
</dbReference>